<feature type="transmembrane region" description="Helical" evidence="1">
    <location>
        <begin position="122"/>
        <end position="140"/>
    </location>
</feature>
<dbReference type="SUPFAM" id="SSF55874">
    <property type="entry name" value="ATPase domain of HSP90 chaperone/DNA topoisomerase II/histidine kinase"/>
    <property type="match status" value="1"/>
</dbReference>
<evidence type="ECO:0000256" key="1">
    <source>
        <dbReference type="SAM" id="Phobius"/>
    </source>
</evidence>
<dbReference type="Proteomes" id="UP000824049">
    <property type="component" value="Unassembled WGS sequence"/>
</dbReference>
<dbReference type="EMBL" id="DXBR01000020">
    <property type="protein sequence ID" value="HIZ38642.1"/>
    <property type="molecule type" value="Genomic_DNA"/>
</dbReference>
<accession>A0A9D2EJZ7</accession>
<dbReference type="GO" id="GO:0042802">
    <property type="term" value="F:identical protein binding"/>
    <property type="evidence" value="ECO:0007669"/>
    <property type="project" value="TreeGrafter"/>
</dbReference>
<dbReference type="InterPro" id="IPR032834">
    <property type="entry name" value="NatK-like_C"/>
</dbReference>
<dbReference type="CDD" id="cd16935">
    <property type="entry name" value="HATPase_AgrC-ComD-like"/>
    <property type="match status" value="1"/>
</dbReference>
<dbReference type="Pfam" id="PF14501">
    <property type="entry name" value="HATPase_c_5"/>
    <property type="match status" value="1"/>
</dbReference>
<feature type="transmembrane region" description="Helical" evidence="1">
    <location>
        <begin position="161"/>
        <end position="181"/>
    </location>
</feature>
<dbReference type="AlphaFoldDB" id="A0A9D2EJZ7"/>
<evidence type="ECO:0000313" key="3">
    <source>
        <dbReference type="EMBL" id="HIZ38642.1"/>
    </source>
</evidence>
<protein>
    <submittedName>
        <fullName evidence="3">GHKL domain-containing protein</fullName>
    </submittedName>
</protein>
<dbReference type="InterPro" id="IPR036890">
    <property type="entry name" value="HATPase_C_sf"/>
</dbReference>
<feature type="domain" description="Sensor histidine kinase NatK-like C-terminal" evidence="2">
    <location>
        <begin position="335"/>
        <end position="433"/>
    </location>
</feature>
<reference evidence="3" key="2">
    <citation type="submission" date="2021-04" db="EMBL/GenBank/DDBJ databases">
        <authorList>
            <person name="Gilroy R."/>
        </authorList>
    </citation>
    <scope>NUCLEOTIDE SEQUENCE</scope>
    <source>
        <strain evidence="3">CHK179-28034</strain>
    </source>
</reference>
<keyword evidence="1" id="KW-1133">Transmembrane helix</keyword>
<dbReference type="PANTHER" id="PTHR40448:SF1">
    <property type="entry name" value="TWO-COMPONENT SENSOR HISTIDINE KINASE"/>
    <property type="match status" value="1"/>
</dbReference>
<evidence type="ECO:0000259" key="2">
    <source>
        <dbReference type="Pfam" id="PF14501"/>
    </source>
</evidence>
<proteinExistence type="predicted"/>
<sequence length="440" mass="50496">MVAMDIYDILSESIMLLCMILFYHYIYMEPGFSGKRSLYLFSGSYLAVILGLKLILDRPEWADFLCPVVFFCLYVLLTRKKKRIRGMFLFLPISGYLFMMVAASTAFYVVFTGAKSSEGFTYAMDAVFCLVLLVFWRKGGRFRRRIKGEQGYRSLSRGERWLLNLGGIFIFVMAVIMIGIMENVQGYEIDSGWRILFLMTGSISIALLAVVMIAFVMQGSRKEYYQRESELRERYLKTELEHFKAYRQAQQEVRRIRHDMKNHYAVLSVLAEEEKNAEIRAYLAQLGEEVARSEVGIQCGNDIADAIVNEKNRRAKEQGTVVEVEGRLPQDCGIDMLDICTIFSNALDNALEYLEGAQLPEKWIQIKMSGQGNMWLFQFENPVESKVVIQPTGTTGKADGGWHGFGVMNMERTAEKYMGHIRREIKEGVYCLEAVLFTTK</sequence>
<dbReference type="Gene3D" id="3.30.565.10">
    <property type="entry name" value="Histidine kinase-like ATPase, C-terminal domain"/>
    <property type="match status" value="1"/>
</dbReference>
<organism evidence="3 4">
    <name type="scientific">Candidatus Anaerobutyricum stercoris</name>
    <dbReference type="NCBI Taxonomy" id="2838457"/>
    <lineage>
        <taxon>Bacteria</taxon>
        <taxon>Bacillati</taxon>
        <taxon>Bacillota</taxon>
        <taxon>Clostridia</taxon>
        <taxon>Lachnospirales</taxon>
        <taxon>Lachnospiraceae</taxon>
        <taxon>Anaerobutyricum</taxon>
    </lineage>
</organism>
<keyword evidence="1" id="KW-0472">Membrane</keyword>
<feature type="transmembrane region" description="Helical" evidence="1">
    <location>
        <begin position="89"/>
        <end position="110"/>
    </location>
</feature>
<keyword evidence="1" id="KW-0812">Transmembrane</keyword>
<gene>
    <name evidence="3" type="ORF">H9968_01770</name>
</gene>
<feature type="transmembrane region" description="Helical" evidence="1">
    <location>
        <begin position="6"/>
        <end position="26"/>
    </location>
</feature>
<comment type="caution">
    <text evidence="3">The sequence shown here is derived from an EMBL/GenBank/DDBJ whole genome shotgun (WGS) entry which is preliminary data.</text>
</comment>
<reference evidence="3" key="1">
    <citation type="journal article" date="2021" name="PeerJ">
        <title>Extensive microbial diversity within the chicken gut microbiome revealed by metagenomics and culture.</title>
        <authorList>
            <person name="Gilroy R."/>
            <person name="Ravi A."/>
            <person name="Getino M."/>
            <person name="Pursley I."/>
            <person name="Horton D.L."/>
            <person name="Alikhan N.F."/>
            <person name="Baker D."/>
            <person name="Gharbi K."/>
            <person name="Hall N."/>
            <person name="Watson M."/>
            <person name="Adriaenssens E.M."/>
            <person name="Foster-Nyarko E."/>
            <person name="Jarju S."/>
            <person name="Secka A."/>
            <person name="Antonio M."/>
            <person name="Oren A."/>
            <person name="Chaudhuri R.R."/>
            <person name="La Ragione R."/>
            <person name="Hildebrand F."/>
            <person name="Pallen M.J."/>
        </authorList>
    </citation>
    <scope>NUCLEOTIDE SEQUENCE</scope>
    <source>
        <strain evidence="3">CHK179-28034</strain>
    </source>
</reference>
<feature type="transmembrane region" description="Helical" evidence="1">
    <location>
        <begin position="193"/>
        <end position="217"/>
    </location>
</feature>
<evidence type="ECO:0000313" key="4">
    <source>
        <dbReference type="Proteomes" id="UP000824049"/>
    </source>
</evidence>
<name>A0A9D2EJZ7_9FIRM</name>
<feature type="transmembrane region" description="Helical" evidence="1">
    <location>
        <begin position="61"/>
        <end position="77"/>
    </location>
</feature>
<feature type="transmembrane region" description="Helical" evidence="1">
    <location>
        <begin position="38"/>
        <end position="55"/>
    </location>
</feature>
<dbReference type="PANTHER" id="PTHR40448">
    <property type="entry name" value="TWO-COMPONENT SENSOR HISTIDINE KINASE"/>
    <property type="match status" value="1"/>
</dbReference>